<name>A0ABT3SYS2_9GAMM</name>
<evidence type="ECO:0000313" key="3">
    <source>
        <dbReference type="Proteomes" id="UP001143307"/>
    </source>
</evidence>
<feature type="repeat" description="TPR" evidence="1">
    <location>
        <begin position="61"/>
        <end position="94"/>
    </location>
</feature>
<dbReference type="RefSeq" id="WP_279253804.1">
    <property type="nucleotide sequence ID" value="NZ_SHNP01000006.1"/>
</dbReference>
<dbReference type="EMBL" id="SHNP01000006">
    <property type="protein sequence ID" value="MCX2975147.1"/>
    <property type="molecule type" value="Genomic_DNA"/>
</dbReference>
<dbReference type="SMART" id="SM00028">
    <property type="entry name" value="TPR"/>
    <property type="match status" value="3"/>
</dbReference>
<gene>
    <name evidence="2" type="ORF">EYC87_16305</name>
</gene>
<reference evidence="2" key="1">
    <citation type="submission" date="2019-02" db="EMBL/GenBank/DDBJ databases">
        <authorList>
            <person name="Li S.-H."/>
        </authorList>
    </citation>
    <scope>NUCLEOTIDE SEQUENCE</scope>
    <source>
        <strain evidence="2">IMCC8485</strain>
    </source>
</reference>
<dbReference type="Proteomes" id="UP001143307">
    <property type="component" value="Unassembled WGS sequence"/>
</dbReference>
<dbReference type="Pfam" id="PF13432">
    <property type="entry name" value="TPR_16"/>
    <property type="match status" value="1"/>
</dbReference>
<comment type="caution">
    <text evidence="2">The sequence shown here is derived from an EMBL/GenBank/DDBJ whole genome shotgun (WGS) entry which is preliminary data.</text>
</comment>
<dbReference type="PROSITE" id="PS50005">
    <property type="entry name" value="TPR"/>
    <property type="match status" value="1"/>
</dbReference>
<protein>
    <submittedName>
        <fullName evidence="2">Tetratricopeptide repeat protein</fullName>
    </submittedName>
</protein>
<dbReference type="Gene3D" id="1.25.40.10">
    <property type="entry name" value="Tetratricopeptide repeat domain"/>
    <property type="match status" value="1"/>
</dbReference>
<evidence type="ECO:0000313" key="2">
    <source>
        <dbReference type="EMBL" id="MCX2975147.1"/>
    </source>
</evidence>
<dbReference type="SUPFAM" id="SSF48452">
    <property type="entry name" value="TPR-like"/>
    <property type="match status" value="1"/>
</dbReference>
<dbReference type="InterPro" id="IPR011990">
    <property type="entry name" value="TPR-like_helical_dom_sf"/>
</dbReference>
<proteinExistence type="predicted"/>
<keyword evidence="1" id="KW-0802">TPR repeat</keyword>
<evidence type="ECO:0000256" key="1">
    <source>
        <dbReference type="PROSITE-ProRule" id="PRU00339"/>
    </source>
</evidence>
<dbReference type="InterPro" id="IPR019734">
    <property type="entry name" value="TPR_rpt"/>
</dbReference>
<keyword evidence="3" id="KW-1185">Reference proteome</keyword>
<accession>A0ABT3SYS2</accession>
<organism evidence="2 3">
    <name type="scientific">Candidatus Seongchinamella marina</name>
    <dbReference type="NCBI Taxonomy" id="2518990"/>
    <lineage>
        <taxon>Bacteria</taxon>
        <taxon>Pseudomonadati</taxon>
        <taxon>Pseudomonadota</taxon>
        <taxon>Gammaproteobacteria</taxon>
        <taxon>Cellvibrionales</taxon>
        <taxon>Halieaceae</taxon>
        <taxon>Seongchinamella</taxon>
    </lineage>
</organism>
<sequence length="266" mass="30106">MAAFCQADASAAHKLEVLTAQIERQPEQQLLLRRARVYIDNNQPTMARRDISTAETLGDPSAVCYVYGLLLYRQGDYSAARSQFNCYLKLHPEHRSSLDYRARLLRDAGEYDAALQDYRRLMSIDNQLAPGYYLSMARILAAMPAYGPEAALLAIDERIVEIGPVSSLQRYAISLEVEQGDYSAAIERLSTLDPKLRATPGWQAEMAELQLLAGRFDDALMYITLAHEQLQVLKKTTAHQQLTAELEELTLNLEQQRRSDQETHQN</sequence>